<dbReference type="OMA" id="VSAKNCD"/>
<dbReference type="OrthoDB" id="9984778at2759"/>
<evidence type="ECO:0000256" key="9">
    <source>
        <dbReference type="ARBA" id="ARBA00022786"/>
    </source>
</evidence>
<dbReference type="KEGG" id="nta:107827254"/>
<evidence type="ECO:0000256" key="4">
    <source>
        <dbReference type="ARBA" id="ARBA00012483"/>
    </source>
</evidence>
<evidence type="ECO:0000313" key="19">
    <source>
        <dbReference type="RefSeq" id="XP_016509836.1"/>
    </source>
</evidence>
<dbReference type="STRING" id="4097.A0A1S4D8X4"/>
<feature type="compositionally biased region" description="Polar residues" evidence="15">
    <location>
        <begin position="206"/>
        <end position="223"/>
    </location>
</feature>
<dbReference type="UniPathway" id="UPA00143"/>
<accession>A0A1S4D8X4</accession>
<dbReference type="SMR" id="A0A1S4D8X4"/>
<dbReference type="SUPFAM" id="SSF57850">
    <property type="entry name" value="RING/U-box"/>
    <property type="match status" value="1"/>
</dbReference>
<dbReference type="PROSITE" id="PS50089">
    <property type="entry name" value="ZF_RING_2"/>
    <property type="match status" value="1"/>
</dbReference>
<dbReference type="PANTHER" id="PTHR46913">
    <property type="entry name" value="RING-H2 FINGER PROTEIN ATL16"/>
    <property type="match status" value="1"/>
</dbReference>
<dbReference type="EC" id="2.3.2.27" evidence="4"/>
<comment type="similarity">
    <text evidence="13">Belongs to the RING-type zinc finger family. ATL subfamily.</text>
</comment>
<reference evidence="19" key="2">
    <citation type="submission" date="2025-08" db="UniProtKB">
        <authorList>
            <consortium name="RefSeq"/>
        </authorList>
    </citation>
    <scope>IDENTIFICATION</scope>
    <source>
        <tissue evidence="19">Leaf</tissue>
    </source>
</reference>
<gene>
    <name evidence="19" type="primary">LOC107827254</name>
</gene>
<evidence type="ECO:0000259" key="17">
    <source>
        <dbReference type="PROSITE" id="PS50089"/>
    </source>
</evidence>
<evidence type="ECO:0000256" key="2">
    <source>
        <dbReference type="ARBA" id="ARBA00004167"/>
    </source>
</evidence>
<keyword evidence="5" id="KW-0808">Transferase</keyword>
<dbReference type="RefSeq" id="XP_016509836.1">
    <property type="nucleotide sequence ID" value="XM_016654350.2"/>
</dbReference>
<keyword evidence="10" id="KW-0862">Zinc</keyword>
<protein>
    <recommendedName>
        <fullName evidence="4">RING-type E3 ubiquitin transferase</fullName>
        <ecNumber evidence="4">2.3.2.27</ecNumber>
    </recommendedName>
</protein>
<evidence type="ECO:0000256" key="12">
    <source>
        <dbReference type="ARBA" id="ARBA00023136"/>
    </source>
</evidence>
<evidence type="ECO:0000313" key="18">
    <source>
        <dbReference type="Proteomes" id="UP000790787"/>
    </source>
</evidence>
<evidence type="ECO:0000256" key="8">
    <source>
        <dbReference type="ARBA" id="ARBA00022771"/>
    </source>
</evidence>
<evidence type="ECO:0000256" key="11">
    <source>
        <dbReference type="ARBA" id="ARBA00022989"/>
    </source>
</evidence>
<feature type="transmembrane region" description="Helical" evidence="16">
    <location>
        <begin position="53"/>
        <end position="74"/>
    </location>
</feature>
<reference evidence="18" key="1">
    <citation type="journal article" date="2014" name="Nat. Commun.">
        <title>The tobacco genome sequence and its comparison with those of tomato and potato.</title>
        <authorList>
            <person name="Sierro N."/>
            <person name="Battey J.N."/>
            <person name="Ouadi S."/>
            <person name="Bakaher N."/>
            <person name="Bovet L."/>
            <person name="Willig A."/>
            <person name="Goepfert S."/>
            <person name="Peitsch M.C."/>
            <person name="Ivanov N.V."/>
        </authorList>
    </citation>
    <scope>NUCLEOTIDE SEQUENCE [LARGE SCALE GENOMIC DNA]</scope>
</reference>
<dbReference type="CDD" id="cd16461">
    <property type="entry name" value="RING-H2_EL5-like"/>
    <property type="match status" value="1"/>
</dbReference>
<proteinExistence type="inferred from homology"/>
<feature type="domain" description="RING-type" evidence="17">
    <location>
        <begin position="142"/>
        <end position="184"/>
    </location>
</feature>
<evidence type="ECO:0000256" key="3">
    <source>
        <dbReference type="ARBA" id="ARBA00004906"/>
    </source>
</evidence>
<dbReference type="GeneID" id="107827254"/>
<comment type="catalytic activity">
    <reaction evidence="1">
        <text>S-ubiquitinyl-[E2 ubiquitin-conjugating enzyme]-L-cysteine + [acceptor protein]-L-lysine = [E2 ubiquitin-conjugating enzyme]-L-cysteine + N(6)-ubiquitinyl-[acceptor protein]-L-lysine.</text>
        <dbReference type="EC" id="2.3.2.27"/>
    </reaction>
</comment>
<name>A0A1S4D8X4_TOBAC</name>
<dbReference type="Pfam" id="PF13639">
    <property type="entry name" value="zf-RING_2"/>
    <property type="match status" value="1"/>
</dbReference>
<dbReference type="InterPro" id="IPR001841">
    <property type="entry name" value="Znf_RING"/>
</dbReference>
<dbReference type="AlphaFoldDB" id="A0A1S4D8X4"/>
<evidence type="ECO:0000256" key="6">
    <source>
        <dbReference type="ARBA" id="ARBA00022692"/>
    </source>
</evidence>
<keyword evidence="9" id="KW-0833">Ubl conjugation pathway</keyword>
<dbReference type="PaxDb" id="4097-A0A1S4D8X4"/>
<keyword evidence="7" id="KW-0479">Metal-binding</keyword>
<keyword evidence="11 16" id="KW-1133">Transmembrane helix</keyword>
<keyword evidence="12 16" id="KW-0472">Membrane</keyword>
<dbReference type="FunFam" id="3.30.40.10:FF:000187">
    <property type="entry name" value="E3 ubiquitin-protein ligase ATL6"/>
    <property type="match status" value="1"/>
</dbReference>
<dbReference type="GO" id="GO:0061630">
    <property type="term" value="F:ubiquitin protein ligase activity"/>
    <property type="evidence" value="ECO:0007669"/>
    <property type="project" value="UniProtKB-EC"/>
</dbReference>
<dbReference type="Proteomes" id="UP000790787">
    <property type="component" value="Chromosome 16"/>
</dbReference>
<organism evidence="18 19">
    <name type="scientific">Nicotiana tabacum</name>
    <name type="common">Common tobacco</name>
    <dbReference type="NCBI Taxonomy" id="4097"/>
    <lineage>
        <taxon>Eukaryota</taxon>
        <taxon>Viridiplantae</taxon>
        <taxon>Streptophyta</taxon>
        <taxon>Embryophyta</taxon>
        <taxon>Tracheophyta</taxon>
        <taxon>Spermatophyta</taxon>
        <taxon>Magnoliopsida</taxon>
        <taxon>eudicotyledons</taxon>
        <taxon>Gunneridae</taxon>
        <taxon>Pentapetalae</taxon>
        <taxon>asterids</taxon>
        <taxon>lamiids</taxon>
        <taxon>Solanales</taxon>
        <taxon>Solanaceae</taxon>
        <taxon>Nicotianoideae</taxon>
        <taxon>Nicotianeae</taxon>
        <taxon>Nicotiana</taxon>
    </lineage>
</organism>
<comment type="subcellular location">
    <subcellularLocation>
        <location evidence="2">Membrane</location>
        <topology evidence="2">Single-pass membrane protein</topology>
    </subcellularLocation>
</comment>
<evidence type="ECO:0000256" key="1">
    <source>
        <dbReference type="ARBA" id="ARBA00000900"/>
    </source>
</evidence>
<dbReference type="GO" id="GO:0016020">
    <property type="term" value="C:membrane"/>
    <property type="evidence" value="ECO:0007669"/>
    <property type="project" value="UniProtKB-SubCell"/>
</dbReference>
<evidence type="ECO:0000256" key="7">
    <source>
        <dbReference type="ARBA" id="ARBA00022723"/>
    </source>
</evidence>
<evidence type="ECO:0000256" key="10">
    <source>
        <dbReference type="ARBA" id="ARBA00022833"/>
    </source>
</evidence>
<feature type="region of interest" description="Disordered" evidence="15">
    <location>
        <begin position="206"/>
        <end position="225"/>
    </location>
</feature>
<dbReference type="SMART" id="SM00184">
    <property type="entry name" value="RING"/>
    <property type="match status" value="1"/>
</dbReference>
<evidence type="ECO:0000256" key="14">
    <source>
        <dbReference type="PROSITE-ProRule" id="PRU00175"/>
    </source>
</evidence>
<dbReference type="Gene3D" id="3.30.40.10">
    <property type="entry name" value="Zinc/RING finger domain, C3HC4 (zinc finger)"/>
    <property type="match status" value="1"/>
</dbReference>
<comment type="pathway">
    <text evidence="3">Protein modification; protein ubiquitination.</text>
</comment>
<dbReference type="GO" id="GO:0016567">
    <property type="term" value="P:protein ubiquitination"/>
    <property type="evidence" value="ECO:0000318"/>
    <property type="project" value="GO_Central"/>
</dbReference>
<evidence type="ECO:0000256" key="13">
    <source>
        <dbReference type="ARBA" id="ARBA00024209"/>
    </source>
</evidence>
<keyword evidence="6 16" id="KW-0812">Transmembrane</keyword>
<keyword evidence="18" id="KW-1185">Reference proteome</keyword>
<evidence type="ECO:0000256" key="15">
    <source>
        <dbReference type="SAM" id="MobiDB-lite"/>
    </source>
</evidence>
<dbReference type="RefSeq" id="XP_016509836.1">
    <property type="nucleotide sequence ID" value="XM_016654350.1"/>
</dbReference>
<dbReference type="PANTHER" id="PTHR46913:SF19">
    <property type="entry name" value="RING-TYPE E3 UBIQUITIN TRANSFERASE"/>
    <property type="match status" value="1"/>
</dbReference>
<evidence type="ECO:0000256" key="16">
    <source>
        <dbReference type="SAM" id="Phobius"/>
    </source>
</evidence>
<keyword evidence="8 14" id="KW-0863">Zinc-finger</keyword>
<dbReference type="GO" id="GO:0008270">
    <property type="term" value="F:zinc ion binding"/>
    <property type="evidence" value="ECO:0007669"/>
    <property type="project" value="UniProtKB-KW"/>
</dbReference>
<sequence>MALYNRKMLVITKDKMAICLSCSPERCPTECGVGPFLPPPSNSVTNENHHMPFYFIIMLCVLGAIFVFICYMITLKKFKMNTRRSSQDLSGNSEDFLDENHGPILDHPIWYIHTIGLPQSIIESIPVFRFNKKEGLIEVTDCSVCLNEFEEDDSLRLLPKCSHAFHVSCIDTWLVSHTNCPVCRAPIVSDLNAALQMNNVEISSTGVNDFSSSDVNPVESRNSGYDLENQDLREDESREMRLGGENLDVLTNEEGKVIGILEKIHDVLDERGKGLRVFSDLDERCVKVNDELQPTRRSISMDPSVVSLVRFAMSETNVKNGEGCSNSDDQLVERTENSDISAKRGSRNSSLYEAMKSSSFGRSLQKVPICMIKRSFSTSGKCSVSTSEKEVKNQENQCGKSSIGC</sequence>
<dbReference type="InterPro" id="IPR044600">
    <property type="entry name" value="ATL1/ATL16-like"/>
</dbReference>
<dbReference type="InterPro" id="IPR013083">
    <property type="entry name" value="Znf_RING/FYVE/PHD"/>
</dbReference>
<evidence type="ECO:0000256" key="5">
    <source>
        <dbReference type="ARBA" id="ARBA00022679"/>
    </source>
</evidence>